<evidence type="ECO:0000313" key="3">
    <source>
        <dbReference type="Proteomes" id="UP001064933"/>
    </source>
</evidence>
<proteinExistence type="predicted"/>
<evidence type="ECO:0000256" key="1">
    <source>
        <dbReference type="SAM" id="MobiDB-lite"/>
    </source>
</evidence>
<feature type="region of interest" description="Disordered" evidence="1">
    <location>
        <begin position="1"/>
        <end position="28"/>
    </location>
</feature>
<reference evidence="2" key="1">
    <citation type="submission" date="2022-10" db="EMBL/GenBank/DDBJ databases">
        <title>Characterization and whole genome sequencing of a new Roseateles species, isolated from fresh water.</title>
        <authorList>
            <person name="Guliayeva D.Y."/>
            <person name="Akhremchuk A.E."/>
            <person name="Sikolenko M.A."/>
            <person name="Valentovich L.N."/>
            <person name="Sidarenka A.V."/>
        </authorList>
    </citation>
    <scope>NUCLEOTIDE SEQUENCE</scope>
    <source>
        <strain evidence="2">BIM B-1768</strain>
    </source>
</reference>
<keyword evidence="3" id="KW-1185">Reference proteome</keyword>
<organism evidence="2 3">
    <name type="scientific">Roseateles amylovorans</name>
    <dbReference type="NCBI Taxonomy" id="2978473"/>
    <lineage>
        <taxon>Bacteria</taxon>
        <taxon>Pseudomonadati</taxon>
        <taxon>Pseudomonadota</taxon>
        <taxon>Betaproteobacteria</taxon>
        <taxon>Burkholderiales</taxon>
        <taxon>Sphaerotilaceae</taxon>
        <taxon>Roseateles</taxon>
    </lineage>
</organism>
<protein>
    <recommendedName>
        <fullName evidence="4">Transposase IS30-like HTH domain-containing protein</fullName>
    </recommendedName>
</protein>
<accession>A0ABY6AZI7</accession>
<name>A0ABY6AZI7_9BURK</name>
<evidence type="ECO:0000313" key="2">
    <source>
        <dbReference type="EMBL" id="UXH78337.1"/>
    </source>
</evidence>
<gene>
    <name evidence="2" type="ORF">N4261_25880</name>
</gene>
<dbReference type="EMBL" id="CP104562">
    <property type="protein sequence ID" value="UXH78337.1"/>
    <property type="molecule type" value="Genomic_DNA"/>
</dbReference>
<dbReference type="Proteomes" id="UP001064933">
    <property type="component" value="Chromosome"/>
</dbReference>
<sequence>MMKSQSRTESQPRRMPMPELNSDKGRKHEAFEVASLGCDRRSVARALRFDRKR</sequence>
<dbReference type="RefSeq" id="WP_261758124.1">
    <property type="nucleotide sequence ID" value="NZ_CP104562.2"/>
</dbReference>
<evidence type="ECO:0008006" key="4">
    <source>
        <dbReference type="Google" id="ProtNLM"/>
    </source>
</evidence>